<comment type="caution">
    <text evidence="2">The sequence shown here is derived from an EMBL/GenBank/DDBJ whole genome shotgun (WGS) entry which is preliminary data.</text>
</comment>
<dbReference type="OrthoDB" id="10251427at2759"/>
<dbReference type="EMBL" id="VDLU01000002">
    <property type="protein sequence ID" value="TNJ28895.1"/>
    <property type="molecule type" value="Genomic_DNA"/>
</dbReference>
<reference evidence="2 3" key="1">
    <citation type="submission" date="2019-05" db="EMBL/GenBank/DDBJ databases">
        <title>The compact genome of Giardia muris reveals important steps in the evolution of intestinal protozoan parasites.</title>
        <authorList>
            <person name="Xu F."/>
            <person name="Jimenez-Gonzalez A."/>
            <person name="Einarsson E."/>
            <person name="Astvaldsson A."/>
            <person name="Peirasmaki D."/>
            <person name="Eckmann L."/>
            <person name="Andersson J.O."/>
            <person name="Svard S.G."/>
            <person name="Jerlstrom-Hultqvist J."/>
        </authorList>
    </citation>
    <scope>NUCLEOTIDE SEQUENCE [LARGE SCALE GENOMIC DNA]</scope>
    <source>
        <strain evidence="2 3">Roberts-Thomson</strain>
    </source>
</reference>
<dbReference type="VEuPathDB" id="GiardiaDB:GMRT_15315"/>
<dbReference type="Proteomes" id="UP000315496">
    <property type="component" value="Chromosome 2"/>
</dbReference>
<evidence type="ECO:0000313" key="3">
    <source>
        <dbReference type="Proteomes" id="UP000315496"/>
    </source>
</evidence>
<feature type="compositionally biased region" description="Polar residues" evidence="1">
    <location>
        <begin position="169"/>
        <end position="178"/>
    </location>
</feature>
<feature type="compositionally biased region" description="Basic and acidic residues" evidence="1">
    <location>
        <begin position="65"/>
        <end position="81"/>
    </location>
</feature>
<feature type="compositionally biased region" description="Polar residues" evidence="1">
    <location>
        <begin position="94"/>
        <end position="105"/>
    </location>
</feature>
<feature type="compositionally biased region" description="Polar residues" evidence="1">
    <location>
        <begin position="248"/>
        <end position="257"/>
    </location>
</feature>
<evidence type="ECO:0000256" key="1">
    <source>
        <dbReference type="SAM" id="MobiDB-lite"/>
    </source>
</evidence>
<feature type="region of interest" description="Disordered" evidence="1">
    <location>
        <begin position="236"/>
        <end position="266"/>
    </location>
</feature>
<feature type="region of interest" description="Disordered" evidence="1">
    <location>
        <begin position="40"/>
        <end position="178"/>
    </location>
</feature>
<sequence>MDSAELSLERIQEYLADLGYQGVPEETLIQLKGELLRRMTAGAAPPALATDSSDEPRRRRKHRHEEREETLHPQPLTHDHGYVSIHAPDDSPPSHYSTQASQPRPRQSVHYEGYDEPDEEVEQLYSRRPYSSDEHTRGRRPRPTGSARSAADYKMTGRSAQWSGRDYSANLSGSSSPARRYTSQAEDLTLIGPGASKTTLFNSGTSKYTLQQKKCRKSDPVTNWARYNSMWSIQGGLDDARKRETRSKYTGRQSSAKSGVYRAAYD</sequence>
<keyword evidence="3" id="KW-1185">Reference proteome</keyword>
<gene>
    <name evidence="2" type="ORF">GMRT_15315</name>
</gene>
<protein>
    <submittedName>
        <fullName evidence="2">Uncharacterized protein</fullName>
    </submittedName>
</protein>
<proteinExistence type="predicted"/>
<dbReference type="AlphaFoldDB" id="A0A4Z1SVF1"/>
<accession>A0A4Z1SVF1</accession>
<name>A0A4Z1SVF1_GIAMU</name>
<organism evidence="2 3">
    <name type="scientific">Giardia muris</name>
    <dbReference type="NCBI Taxonomy" id="5742"/>
    <lineage>
        <taxon>Eukaryota</taxon>
        <taxon>Metamonada</taxon>
        <taxon>Diplomonadida</taxon>
        <taxon>Hexamitidae</taxon>
        <taxon>Giardiinae</taxon>
        <taxon>Giardia</taxon>
    </lineage>
</organism>
<evidence type="ECO:0000313" key="2">
    <source>
        <dbReference type="EMBL" id="TNJ28895.1"/>
    </source>
</evidence>